<organism evidence="2">
    <name type="scientific">Loa loa</name>
    <name type="common">Eye worm</name>
    <name type="synonym">Filaria loa</name>
    <dbReference type="NCBI Taxonomy" id="7209"/>
    <lineage>
        <taxon>Eukaryota</taxon>
        <taxon>Metazoa</taxon>
        <taxon>Ecdysozoa</taxon>
        <taxon>Nematoda</taxon>
        <taxon>Chromadorea</taxon>
        <taxon>Rhabditida</taxon>
        <taxon>Spirurina</taxon>
        <taxon>Spiruromorpha</taxon>
        <taxon>Filarioidea</taxon>
        <taxon>Onchocercidae</taxon>
        <taxon>Loa</taxon>
    </lineage>
</organism>
<evidence type="ECO:0000256" key="1">
    <source>
        <dbReference type="SAM" id="MobiDB-lite"/>
    </source>
</evidence>
<accession>A0A1S0TZ24</accession>
<reference evidence="2" key="1">
    <citation type="submission" date="2012-04" db="EMBL/GenBank/DDBJ databases">
        <title>The Genome Sequence of Loa loa.</title>
        <authorList>
            <consortium name="The Broad Institute Genome Sequencing Platform"/>
            <consortium name="Broad Institute Genome Sequencing Center for Infectious Disease"/>
            <person name="Nutman T.B."/>
            <person name="Fink D.L."/>
            <person name="Russ C."/>
            <person name="Young S."/>
            <person name="Zeng Q."/>
            <person name="Gargeya S."/>
            <person name="Alvarado L."/>
            <person name="Berlin A."/>
            <person name="Chapman S.B."/>
            <person name="Chen Z."/>
            <person name="Freedman E."/>
            <person name="Gellesch M."/>
            <person name="Goldberg J."/>
            <person name="Griggs A."/>
            <person name="Gujja S."/>
            <person name="Heilman E.R."/>
            <person name="Heiman D."/>
            <person name="Howarth C."/>
            <person name="Mehta T."/>
            <person name="Neiman D."/>
            <person name="Pearson M."/>
            <person name="Roberts A."/>
            <person name="Saif S."/>
            <person name="Shea T."/>
            <person name="Shenoy N."/>
            <person name="Sisk P."/>
            <person name="Stolte C."/>
            <person name="Sykes S."/>
            <person name="White J."/>
            <person name="Yandava C."/>
            <person name="Haas B."/>
            <person name="Henn M.R."/>
            <person name="Nusbaum C."/>
            <person name="Birren B."/>
        </authorList>
    </citation>
    <scope>NUCLEOTIDE SEQUENCE [LARGE SCALE GENOMIC DNA]</scope>
</reference>
<dbReference type="RefSeq" id="XP_003142215.2">
    <property type="nucleotide sequence ID" value="XM_003142167.2"/>
</dbReference>
<dbReference type="AlphaFoldDB" id="A0A1S0TZ24"/>
<evidence type="ECO:0000313" key="2">
    <source>
        <dbReference type="EMBL" id="EFO21855.2"/>
    </source>
</evidence>
<protein>
    <submittedName>
        <fullName evidence="2">Uncharacterized protein</fullName>
    </submittedName>
</protein>
<feature type="region of interest" description="Disordered" evidence="1">
    <location>
        <begin position="64"/>
        <end position="100"/>
    </location>
</feature>
<dbReference type="KEGG" id="loa:LOAG_06633"/>
<dbReference type="CTD" id="9944046"/>
<name>A0A1S0TZ24_LOALO</name>
<dbReference type="EMBL" id="JH712093">
    <property type="protein sequence ID" value="EFO21855.2"/>
    <property type="molecule type" value="Genomic_DNA"/>
</dbReference>
<proteinExistence type="predicted"/>
<sequence length="100" mass="11471">MVRSCAGQNSKTANKWRVDQRHQANLTVNLHSKSIRNLINNEWQSRQSGQPSKELKYKYMPCNKDSKNVHKSNQFKNHCKAGNETARVGKSGTRKEGESR</sequence>
<gene>
    <name evidence="2" type="ORF">LOAG_06633</name>
</gene>
<dbReference type="InParanoid" id="A0A1S0TZ24"/>
<dbReference type="GeneID" id="9944046"/>